<dbReference type="Gene3D" id="3.30.110.90">
    <property type="entry name" value="Amidohydrolase"/>
    <property type="match status" value="1"/>
</dbReference>
<dbReference type="Gene3D" id="2.30.40.10">
    <property type="entry name" value="Urease, subunit C, domain 1"/>
    <property type="match status" value="1"/>
</dbReference>
<protein>
    <recommendedName>
        <fullName evidence="1">Amidohydrolase-related domain-containing protein</fullName>
    </recommendedName>
</protein>
<reference evidence="2 3" key="1">
    <citation type="submission" date="2024-07" db="EMBL/GenBank/DDBJ databases">
        <title>Section-level genome sequencing and comparative genomics of Aspergillus sections Usti and Cavernicolus.</title>
        <authorList>
            <consortium name="Lawrence Berkeley National Laboratory"/>
            <person name="Nybo J.L."/>
            <person name="Vesth T.C."/>
            <person name="Theobald S."/>
            <person name="Frisvad J.C."/>
            <person name="Larsen T.O."/>
            <person name="Kjaerboelling I."/>
            <person name="Rothschild-Mancinelli K."/>
            <person name="Lyhne E.K."/>
            <person name="Kogle M.E."/>
            <person name="Barry K."/>
            <person name="Clum A."/>
            <person name="Na H."/>
            <person name="Ledsgaard L."/>
            <person name="Lin J."/>
            <person name="Lipzen A."/>
            <person name="Kuo A."/>
            <person name="Riley R."/>
            <person name="Mondo S."/>
            <person name="Labutti K."/>
            <person name="Haridas S."/>
            <person name="Pangalinan J."/>
            <person name="Salamov A.A."/>
            <person name="Simmons B.A."/>
            <person name="Magnuson J.K."/>
            <person name="Chen J."/>
            <person name="Drula E."/>
            <person name="Henrissat B."/>
            <person name="Wiebenga A."/>
            <person name="Lubbers R.J."/>
            <person name="Gomes A.C."/>
            <person name="Makela M.R."/>
            <person name="Stajich J."/>
            <person name="Grigoriev I.V."/>
            <person name="Mortensen U.H."/>
            <person name="De Vries R.P."/>
            <person name="Baker S.E."/>
            <person name="Andersen M.R."/>
        </authorList>
    </citation>
    <scope>NUCLEOTIDE SEQUENCE [LARGE SCALE GENOMIC DNA]</scope>
    <source>
        <strain evidence="2 3">CBS 123904</strain>
    </source>
</reference>
<dbReference type="EMBL" id="JBFXLU010000105">
    <property type="protein sequence ID" value="KAL2841853.1"/>
    <property type="molecule type" value="Genomic_DNA"/>
</dbReference>
<keyword evidence="3" id="KW-1185">Reference proteome</keyword>
<evidence type="ECO:0000313" key="3">
    <source>
        <dbReference type="Proteomes" id="UP001610446"/>
    </source>
</evidence>
<dbReference type="SUPFAM" id="SSF51338">
    <property type="entry name" value="Composite domain of metallo-dependent hydrolases"/>
    <property type="match status" value="1"/>
</dbReference>
<dbReference type="Proteomes" id="UP001610446">
    <property type="component" value="Unassembled WGS sequence"/>
</dbReference>
<dbReference type="InterPro" id="IPR011059">
    <property type="entry name" value="Metal-dep_hydrolase_composite"/>
</dbReference>
<dbReference type="PANTHER" id="PTHR43135">
    <property type="entry name" value="ALPHA-D-RIBOSE 1-METHYLPHOSPHONATE 5-TRIPHOSPHATE DIPHOSPHATASE"/>
    <property type="match status" value="1"/>
</dbReference>
<evidence type="ECO:0000259" key="1">
    <source>
        <dbReference type="Pfam" id="PF01979"/>
    </source>
</evidence>
<dbReference type="Gene3D" id="3.40.50.10910">
    <property type="entry name" value="Amidohydrolase"/>
    <property type="match status" value="1"/>
</dbReference>
<sequence>MPNTNWAITDVRIFDGERIVLENGYVVIQNGVIESVGPNIPSKMPDGYVHVSGTGCTLLPGLIDSHVHVYNDVTFLATALRFGVTTLLDMHNEPHWFKEMQAIAQARADVADIKSACHAATVKGGWPSAIIQLTSKDAKTRERLERWPNVVDRRSAEDLIRTNIDSGASFIKLMQESGAPFDLKFPTCPVPSPSREVQKAIVDIAHERNMITVGHALSIADSLALLDTGVDGLAHACCEKLGEDDLNVFKKKKPFIIPTLAIQASASAEEKESREFFSQSLTCDDARAHMCECLGIAKKAFTMENAAENVRLFKKNGLDILCGTDSSSHLKGVFAGASLHHELWLYVNRCGFTPMEALQSATSVPCRLFNLLDRGWIRAGLKADLVLVDGDPTTKIECTRNVLHVWRNGERFSP</sequence>
<dbReference type="InterPro" id="IPR006680">
    <property type="entry name" value="Amidohydro-rel"/>
</dbReference>
<organism evidence="2 3">
    <name type="scientific">Aspergillus pseudoustus</name>
    <dbReference type="NCBI Taxonomy" id="1810923"/>
    <lineage>
        <taxon>Eukaryota</taxon>
        <taxon>Fungi</taxon>
        <taxon>Dikarya</taxon>
        <taxon>Ascomycota</taxon>
        <taxon>Pezizomycotina</taxon>
        <taxon>Eurotiomycetes</taxon>
        <taxon>Eurotiomycetidae</taxon>
        <taxon>Eurotiales</taxon>
        <taxon>Aspergillaceae</taxon>
        <taxon>Aspergillus</taxon>
        <taxon>Aspergillus subgen. Nidulantes</taxon>
    </lineage>
</organism>
<dbReference type="InterPro" id="IPR032466">
    <property type="entry name" value="Metal_Hydrolase"/>
</dbReference>
<feature type="domain" description="Amidohydrolase-related" evidence="1">
    <location>
        <begin position="57"/>
        <end position="410"/>
    </location>
</feature>
<evidence type="ECO:0000313" key="2">
    <source>
        <dbReference type="EMBL" id="KAL2841853.1"/>
    </source>
</evidence>
<dbReference type="SUPFAM" id="SSF51556">
    <property type="entry name" value="Metallo-dependent hydrolases"/>
    <property type="match status" value="1"/>
</dbReference>
<proteinExistence type="predicted"/>
<comment type="caution">
    <text evidence="2">The sequence shown here is derived from an EMBL/GenBank/DDBJ whole genome shotgun (WGS) entry which is preliminary data.</text>
</comment>
<name>A0ABR4JP80_9EURO</name>
<dbReference type="PANTHER" id="PTHR43135:SF3">
    <property type="entry name" value="ALPHA-D-RIBOSE 1-METHYLPHOSPHONATE 5-TRIPHOSPHATE DIPHOSPHATASE"/>
    <property type="match status" value="1"/>
</dbReference>
<accession>A0ABR4JP80</accession>
<dbReference type="Gene3D" id="1.20.58.520">
    <property type="entry name" value="Amidohydrolase"/>
    <property type="match status" value="1"/>
</dbReference>
<dbReference type="Pfam" id="PF01979">
    <property type="entry name" value="Amidohydro_1"/>
    <property type="match status" value="1"/>
</dbReference>
<gene>
    <name evidence="2" type="ORF">BJY01DRAFT_249349</name>
</gene>
<dbReference type="InterPro" id="IPR051781">
    <property type="entry name" value="Metallo-dep_Hydrolase"/>
</dbReference>